<dbReference type="Pfam" id="PF03720">
    <property type="entry name" value="UDPG_MGDP_dh_C"/>
    <property type="match status" value="1"/>
</dbReference>
<dbReference type="EMBL" id="VORW01000010">
    <property type="protein sequence ID" value="TXE08773.1"/>
    <property type="molecule type" value="Genomic_DNA"/>
</dbReference>
<dbReference type="RefSeq" id="WP_146918772.1">
    <property type="nucleotide sequence ID" value="NZ_VORW01000010.1"/>
</dbReference>
<dbReference type="SUPFAM" id="SSF52413">
    <property type="entry name" value="UDP-glucose/GDP-mannose dehydrogenase C-terminal domain"/>
    <property type="match status" value="1"/>
</dbReference>
<dbReference type="InterPro" id="IPR001732">
    <property type="entry name" value="UDP-Glc/GDP-Man_DH_N"/>
</dbReference>
<comment type="similarity">
    <text evidence="1 4">Belongs to the UDP-glucose/GDP-mannose dehydrogenase family.</text>
</comment>
<dbReference type="InterPro" id="IPR036291">
    <property type="entry name" value="NAD(P)-bd_dom_sf"/>
</dbReference>
<evidence type="ECO:0000256" key="2">
    <source>
        <dbReference type="ARBA" id="ARBA00023002"/>
    </source>
</evidence>
<keyword evidence="3" id="KW-0520">NAD</keyword>
<dbReference type="NCBIfam" id="TIGR03026">
    <property type="entry name" value="NDP-sugDHase"/>
    <property type="match status" value="1"/>
</dbReference>
<dbReference type="PANTHER" id="PTHR43491:SF2">
    <property type="entry name" value="UDP-N-ACETYL-D-MANNOSAMINE DEHYDROGENASE"/>
    <property type="match status" value="1"/>
</dbReference>
<sequence length="434" mass="48247">MREDLKDVKIAIIGLGYVGLPLAVEFAKKYPTVGFDIDTKRVGELNSGVDNTREVENDMLQKVLVKDFSFSRENGLLPTNQSEALADCNVYIVTVPTPTDKHNRPVLTPMLKASENIGKYLKKGDVVIYESTVYPGVTEDECVPVLENVSGLKYNEDFFAGYSPERINPGDKEHTVAKILKVTSGSTPEIAEFVDQLYLTVITAGTHKATSIKVAEAAKVIENSQRDINIAFVNELSKIFNLLGIDTNEVLEAAGTKWNFLKFKPGLVGGHCIGVDPFYLAQKAQEMGYHPEIILAGRRLNDSMGKHVATEVIKLMMRKDLKVIDAKVMILGFTFKEDCPDVRNTRVIDIYNELRTYDINVDVYDPWANPVEVSHEYGVEIMSGTEAPDLTPYSAIILAVSHKEFAGLTLEKSKTQVIYDVKGYLDKSLIDARL</sequence>
<evidence type="ECO:0000313" key="6">
    <source>
        <dbReference type="EMBL" id="TXE08773.1"/>
    </source>
</evidence>
<dbReference type="AlphaFoldDB" id="A0A5C7AMH6"/>
<dbReference type="InterPro" id="IPR014027">
    <property type="entry name" value="UDP-Glc/GDP-Man_DH_C"/>
</dbReference>
<dbReference type="Pfam" id="PF03721">
    <property type="entry name" value="UDPG_MGDP_dh_N"/>
    <property type="match status" value="1"/>
</dbReference>
<comment type="caution">
    <text evidence="6">The sequence shown here is derived from an EMBL/GenBank/DDBJ whole genome shotgun (WGS) entry which is preliminary data.</text>
</comment>
<dbReference type="GO" id="GO:0051287">
    <property type="term" value="F:NAD binding"/>
    <property type="evidence" value="ECO:0007669"/>
    <property type="project" value="InterPro"/>
</dbReference>
<dbReference type="InterPro" id="IPR028359">
    <property type="entry name" value="UDP_ManNAc/GlcNAc_DH"/>
</dbReference>
<protein>
    <submittedName>
        <fullName evidence="6">Nucleotide sugar dehydrogenase</fullName>
    </submittedName>
</protein>
<dbReference type="OrthoDB" id="9803238at2"/>
<dbReference type="InterPro" id="IPR017476">
    <property type="entry name" value="UDP-Glc/GDP-Man"/>
</dbReference>
<proteinExistence type="inferred from homology"/>
<accession>A0A5C7AMH6</accession>
<evidence type="ECO:0000313" key="7">
    <source>
        <dbReference type="Proteomes" id="UP000321935"/>
    </source>
</evidence>
<reference evidence="6 7" key="1">
    <citation type="submission" date="2019-08" db="EMBL/GenBank/DDBJ databases">
        <title>Genomes sequence of Algoriphagus aquimarinus ACAM450.</title>
        <authorList>
            <person name="Bowman J.P."/>
        </authorList>
    </citation>
    <scope>NUCLEOTIDE SEQUENCE [LARGE SCALE GENOMIC DNA]</scope>
    <source>
        <strain evidence="6 7">ACAM 450</strain>
    </source>
</reference>
<dbReference type="InterPro" id="IPR014026">
    <property type="entry name" value="UDP-Glc/GDP-Man_DH_dimer"/>
</dbReference>
<organism evidence="6 7">
    <name type="scientific">Algoriphagus aquimarinus</name>
    <dbReference type="NCBI Taxonomy" id="237018"/>
    <lineage>
        <taxon>Bacteria</taxon>
        <taxon>Pseudomonadati</taxon>
        <taxon>Bacteroidota</taxon>
        <taxon>Cytophagia</taxon>
        <taxon>Cytophagales</taxon>
        <taxon>Cyclobacteriaceae</taxon>
        <taxon>Algoriphagus</taxon>
    </lineage>
</organism>
<dbReference type="InterPro" id="IPR008927">
    <property type="entry name" value="6-PGluconate_DH-like_C_sf"/>
</dbReference>
<dbReference type="Pfam" id="PF00984">
    <property type="entry name" value="UDPG_MGDP_dh"/>
    <property type="match status" value="1"/>
</dbReference>
<dbReference type="SMART" id="SM00984">
    <property type="entry name" value="UDPG_MGDP_dh_C"/>
    <property type="match status" value="1"/>
</dbReference>
<feature type="domain" description="UDP-glucose/GDP-mannose dehydrogenase C-terminal" evidence="5">
    <location>
        <begin position="329"/>
        <end position="427"/>
    </location>
</feature>
<dbReference type="PANTHER" id="PTHR43491">
    <property type="entry name" value="UDP-N-ACETYL-D-MANNOSAMINE DEHYDROGENASE"/>
    <property type="match status" value="1"/>
</dbReference>
<dbReference type="GO" id="GO:0016628">
    <property type="term" value="F:oxidoreductase activity, acting on the CH-CH group of donors, NAD or NADP as acceptor"/>
    <property type="evidence" value="ECO:0007669"/>
    <property type="project" value="InterPro"/>
</dbReference>
<evidence type="ECO:0000256" key="3">
    <source>
        <dbReference type="ARBA" id="ARBA00023027"/>
    </source>
</evidence>
<evidence type="ECO:0000256" key="4">
    <source>
        <dbReference type="PIRNR" id="PIRNR000124"/>
    </source>
</evidence>
<dbReference type="InterPro" id="IPR036220">
    <property type="entry name" value="UDP-Glc/GDP-Man_DH_C_sf"/>
</dbReference>
<evidence type="ECO:0000259" key="5">
    <source>
        <dbReference type="SMART" id="SM00984"/>
    </source>
</evidence>
<keyword evidence="2" id="KW-0560">Oxidoreductase</keyword>
<gene>
    <name evidence="6" type="ORF">ESV85_14515</name>
</gene>
<dbReference type="GO" id="GO:0000271">
    <property type="term" value="P:polysaccharide biosynthetic process"/>
    <property type="evidence" value="ECO:0007669"/>
    <property type="project" value="InterPro"/>
</dbReference>
<dbReference type="GO" id="GO:0016616">
    <property type="term" value="F:oxidoreductase activity, acting on the CH-OH group of donors, NAD or NADP as acceptor"/>
    <property type="evidence" value="ECO:0007669"/>
    <property type="project" value="InterPro"/>
</dbReference>
<evidence type="ECO:0000256" key="1">
    <source>
        <dbReference type="ARBA" id="ARBA00006601"/>
    </source>
</evidence>
<dbReference type="SUPFAM" id="SSF48179">
    <property type="entry name" value="6-phosphogluconate dehydrogenase C-terminal domain-like"/>
    <property type="match status" value="1"/>
</dbReference>
<dbReference type="PIRSF" id="PIRSF500136">
    <property type="entry name" value="UDP_ManNAc_DH"/>
    <property type="match status" value="1"/>
</dbReference>
<dbReference type="Proteomes" id="UP000321935">
    <property type="component" value="Unassembled WGS sequence"/>
</dbReference>
<dbReference type="SUPFAM" id="SSF51735">
    <property type="entry name" value="NAD(P)-binding Rossmann-fold domains"/>
    <property type="match status" value="1"/>
</dbReference>
<dbReference type="Gene3D" id="3.40.50.720">
    <property type="entry name" value="NAD(P)-binding Rossmann-like Domain"/>
    <property type="match status" value="2"/>
</dbReference>
<name>A0A5C7AMH6_9BACT</name>
<dbReference type="PIRSF" id="PIRSF000124">
    <property type="entry name" value="UDPglc_GDPman_dh"/>
    <property type="match status" value="1"/>
</dbReference>